<gene>
    <name evidence="1" type="ORF">KV203_09840</name>
</gene>
<dbReference type="RefSeq" id="WP_066470164.1">
    <property type="nucleotide sequence ID" value="NZ_CBCRUZ010000001.1"/>
</dbReference>
<name>A0ABX8SIN9_9ACTN</name>
<organism evidence="1 2">
    <name type="scientific">Skermania pinensis</name>
    <dbReference type="NCBI Taxonomy" id="39122"/>
    <lineage>
        <taxon>Bacteria</taxon>
        <taxon>Bacillati</taxon>
        <taxon>Actinomycetota</taxon>
        <taxon>Actinomycetes</taxon>
        <taxon>Mycobacteriales</taxon>
        <taxon>Gordoniaceae</taxon>
        <taxon>Skermania</taxon>
    </lineage>
</organism>
<evidence type="ECO:0000313" key="2">
    <source>
        <dbReference type="Proteomes" id="UP000887023"/>
    </source>
</evidence>
<protein>
    <submittedName>
        <fullName evidence="1">Uncharacterized protein</fullName>
    </submittedName>
</protein>
<keyword evidence="2" id="KW-1185">Reference proteome</keyword>
<evidence type="ECO:0000313" key="1">
    <source>
        <dbReference type="EMBL" id="QXQ15556.1"/>
    </source>
</evidence>
<accession>A0ABX8SIN9</accession>
<dbReference type="EMBL" id="CP079105">
    <property type="protein sequence ID" value="QXQ15556.1"/>
    <property type="molecule type" value="Genomic_DNA"/>
</dbReference>
<dbReference type="Proteomes" id="UP000887023">
    <property type="component" value="Chromosome"/>
</dbReference>
<proteinExistence type="predicted"/>
<reference evidence="1" key="1">
    <citation type="submission" date="2021-07" db="EMBL/GenBank/DDBJ databases">
        <title>Candidatus Kaistella beijingensis sp. nov. isolated from a municipal wastewater treatment plant is involved in sludge foaming.</title>
        <authorList>
            <person name="Song Y."/>
            <person name="Liu S.-J."/>
        </authorList>
    </citation>
    <scope>NUCLEOTIDE SEQUENCE</scope>
    <source>
        <strain evidence="1">DSM 43998</strain>
    </source>
</reference>
<sequence>MNAGQTPTFTVEEISLGPYAHGYGTAEDGRSFAFRVIRTSLLVEVYRDDLTTTVPAPEDVAAVAEAPVTDVDLGDERSVVALVRDALAAARPAERRTDRTTVRAFLSRISSVIDGK</sequence>